<name>A0A9W6M7E9_9MICO</name>
<feature type="region of interest" description="Disordered" evidence="1">
    <location>
        <begin position="90"/>
        <end position="110"/>
    </location>
</feature>
<proteinExistence type="predicted"/>
<accession>A0A9W6M7E9</accession>
<comment type="caution">
    <text evidence="2">The sequence shown here is derived from an EMBL/GenBank/DDBJ whole genome shotgun (WGS) entry which is preliminary data.</text>
</comment>
<evidence type="ECO:0000256" key="1">
    <source>
        <dbReference type="SAM" id="MobiDB-lite"/>
    </source>
</evidence>
<reference evidence="2" key="2">
    <citation type="submission" date="2023-01" db="EMBL/GenBank/DDBJ databases">
        <authorList>
            <person name="Sun Q."/>
            <person name="Evtushenko L."/>
        </authorList>
    </citation>
    <scope>NUCLEOTIDE SEQUENCE</scope>
    <source>
        <strain evidence="2">VKM Ac-1940</strain>
    </source>
</reference>
<dbReference type="Proteomes" id="UP001142291">
    <property type="component" value="Unassembled WGS sequence"/>
</dbReference>
<dbReference type="AlphaFoldDB" id="A0A9W6M7E9"/>
<dbReference type="EMBL" id="BSER01000012">
    <property type="protein sequence ID" value="GLJ96585.1"/>
    <property type="molecule type" value="Genomic_DNA"/>
</dbReference>
<evidence type="ECO:0000313" key="3">
    <source>
        <dbReference type="Proteomes" id="UP001142291"/>
    </source>
</evidence>
<organism evidence="2 3">
    <name type="scientific">Microbacterium dextranolyticum</name>
    <dbReference type="NCBI Taxonomy" id="36806"/>
    <lineage>
        <taxon>Bacteria</taxon>
        <taxon>Bacillati</taxon>
        <taxon>Actinomycetota</taxon>
        <taxon>Actinomycetes</taxon>
        <taxon>Micrococcales</taxon>
        <taxon>Microbacteriaceae</taxon>
        <taxon>Microbacterium</taxon>
    </lineage>
</organism>
<sequence length="110" mass="11949">MTFADKSLLMGSDAAEALLEYARLLGDHARTDAVTLRCLSPEGNTVEASFLLNENTALVVESTNTDVQPPDNTDLVLELRDRIGALQRPVRATEEAPWPADIPDDLTGEL</sequence>
<keyword evidence="3" id="KW-1185">Reference proteome</keyword>
<protein>
    <submittedName>
        <fullName evidence="2">Uncharacterized protein</fullName>
    </submittedName>
</protein>
<reference evidence="2" key="1">
    <citation type="journal article" date="2014" name="Int. J. Syst. Evol. Microbiol.">
        <title>Complete genome sequence of Corynebacterium casei LMG S-19264T (=DSM 44701T), isolated from a smear-ripened cheese.</title>
        <authorList>
            <consortium name="US DOE Joint Genome Institute (JGI-PGF)"/>
            <person name="Walter F."/>
            <person name="Albersmeier A."/>
            <person name="Kalinowski J."/>
            <person name="Ruckert C."/>
        </authorList>
    </citation>
    <scope>NUCLEOTIDE SEQUENCE</scope>
    <source>
        <strain evidence="2">VKM Ac-1940</strain>
    </source>
</reference>
<gene>
    <name evidence="2" type="ORF">GCM10017591_26480</name>
</gene>
<evidence type="ECO:0000313" key="2">
    <source>
        <dbReference type="EMBL" id="GLJ96585.1"/>
    </source>
</evidence>